<keyword evidence="3" id="KW-1185">Reference proteome</keyword>
<evidence type="ECO:0000313" key="2">
    <source>
        <dbReference type="EMBL" id="RDX50839.1"/>
    </source>
</evidence>
<gene>
    <name evidence="2" type="ORF">OH76DRAFT_366876</name>
</gene>
<reference evidence="2 3" key="1">
    <citation type="journal article" date="2018" name="Biotechnol. Biofuels">
        <title>Integrative visual omics of the white-rot fungus Polyporus brumalis exposes the biotechnological potential of its oxidative enzymes for delignifying raw plant biomass.</title>
        <authorList>
            <person name="Miyauchi S."/>
            <person name="Rancon A."/>
            <person name="Drula E."/>
            <person name="Hage H."/>
            <person name="Chaduli D."/>
            <person name="Favel A."/>
            <person name="Grisel S."/>
            <person name="Henrissat B."/>
            <person name="Herpoel-Gimbert I."/>
            <person name="Ruiz-Duenas F.J."/>
            <person name="Chevret D."/>
            <person name="Hainaut M."/>
            <person name="Lin J."/>
            <person name="Wang M."/>
            <person name="Pangilinan J."/>
            <person name="Lipzen A."/>
            <person name="Lesage-Meessen L."/>
            <person name="Navarro D."/>
            <person name="Riley R."/>
            <person name="Grigoriev I.V."/>
            <person name="Zhou S."/>
            <person name="Raouche S."/>
            <person name="Rosso M.N."/>
        </authorList>
    </citation>
    <scope>NUCLEOTIDE SEQUENCE [LARGE SCALE GENOMIC DNA]</scope>
    <source>
        <strain evidence="2 3">BRFM 1820</strain>
    </source>
</reference>
<accession>A0A371DE49</accession>
<sequence length="221" mass="23564">MAERTQYSVVRHRPEGPSPARWPGETGSPSSARCSKLNSASADADTVCRICAHTLLEVAYIWTPASWSRTPCAPQAVCARSPVSDWGLIDDGYSTLPWTSPEPSQVHRQNESKSSSRLCRCACILVLAMPIGGASVRTRIGIRCAQHSSFLVSRTPRKAKNAASPVQRCGVCGFCQALGGPGSIPSSTALCAMWVQPDMFCGTCSAAADSDMLGHLLSTEY</sequence>
<evidence type="ECO:0000256" key="1">
    <source>
        <dbReference type="SAM" id="MobiDB-lite"/>
    </source>
</evidence>
<dbReference type="AlphaFoldDB" id="A0A371DE49"/>
<feature type="region of interest" description="Disordered" evidence="1">
    <location>
        <begin position="1"/>
        <end position="28"/>
    </location>
</feature>
<name>A0A371DE49_9APHY</name>
<dbReference type="Proteomes" id="UP000256964">
    <property type="component" value="Unassembled WGS sequence"/>
</dbReference>
<dbReference type="EMBL" id="KZ857397">
    <property type="protein sequence ID" value="RDX50839.1"/>
    <property type="molecule type" value="Genomic_DNA"/>
</dbReference>
<proteinExistence type="predicted"/>
<organism evidence="2 3">
    <name type="scientific">Lentinus brumalis</name>
    <dbReference type="NCBI Taxonomy" id="2498619"/>
    <lineage>
        <taxon>Eukaryota</taxon>
        <taxon>Fungi</taxon>
        <taxon>Dikarya</taxon>
        <taxon>Basidiomycota</taxon>
        <taxon>Agaricomycotina</taxon>
        <taxon>Agaricomycetes</taxon>
        <taxon>Polyporales</taxon>
        <taxon>Polyporaceae</taxon>
        <taxon>Lentinus</taxon>
    </lineage>
</organism>
<evidence type="ECO:0000313" key="3">
    <source>
        <dbReference type="Proteomes" id="UP000256964"/>
    </source>
</evidence>
<protein>
    <submittedName>
        <fullName evidence="2">Uncharacterized protein</fullName>
    </submittedName>
</protein>